<dbReference type="STRING" id="1117379.BABA_16697"/>
<dbReference type="InterPro" id="IPR048421">
    <property type="entry name" value="YqgU_beta-prop"/>
</dbReference>
<protein>
    <submittedName>
        <fullName evidence="2">Lipoprotein</fullName>
    </submittedName>
</protein>
<reference evidence="2 3" key="1">
    <citation type="journal article" date="2012" name="Front. Microbiol.">
        <title>Redundancy and modularity in membrane-associated dissimilatory nitrate reduction in Bacillus.</title>
        <authorList>
            <person name="Heylen K."/>
            <person name="Keltjens J."/>
        </authorList>
    </citation>
    <scope>NUCLEOTIDE SEQUENCE [LARGE SCALE GENOMIC DNA]</scope>
    <source>
        <strain evidence="3">LMG 21833T</strain>
    </source>
</reference>
<dbReference type="EMBL" id="AJLS01000119">
    <property type="protein sequence ID" value="EKN66276.1"/>
    <property type="molecule type" value="Genomic_DNA"/>
</dbReference>
<name>K6DZF0_9BACI</name>
<dbReference type="PATRIC" id="fig|1117379.3.peg.3467"/>
<dbReference type="Proteomes" id="UP000006316">
    <property type="component" value="Unassembled WGS sequence"/>
</dbReference>
<evidence type="ECO:0000259" key="1">
    <source>
        <dbReference type="Pfam" id="PF21101"/>
    </source>
</evidence>
<sequence>MNQLKQANCIFFILILILLTLLLGACVNNVQPKQKIPAKSEKPKAPVSTAGDEWKTPIAVPKDAGEFYKTAGWLSETEVVYITNLEQTSSVFQYNLFTGKSELIYESKNPIVNVQISPSKKYLLVHSSPSSYEGLVTIIDSKGKEQIQKSFPSYELVFEWNPYNESEILVSNFAEDWSYQLFLLDMKKAITAEVFLPQPFIKWMNGKEFGFLDWDQENLSLTAPLIVKESENGSEKTVTQSAIQFSTFHDLLMTVTVNEHDQTMADYSFFDKELKKFFVFSIPQLTNYSDWLVPFYDYNEQRRQFITFKPLTSGEMDTYSDGFQLESYDLKGKSSKLITEGLDNEPINFSPSGEALLYGYQFEKIIDLNSKKIFELIKK</sequence>
<dbReference type="PROSITE" id="PS51257">
    <property type="entry name" value="PROKAR_LIPOPROTEIN"/>
    <property type="match status" value="1"/>
</dbReference>
<dbReference type="SUPFAM" id="SSF82171">
    <property type="entry name" value="DPP6 N-terminal domain-like"/>
    <property type="match status" value="1"/>
</dbReference>
<dbReference type="eggNOG" id="ENOG50324E2">
    <property type="taxonomic scope" value="Bacteria"/>
</dbReference>
<dbReference type="AlphaFoldDB" id="K6DZF0"/>
<dbReference type="OrthoDB" id="2168335at2"/>
<keyword evidence="2" id="KW-0449">Lipoprotein</keyword>
<evidence type="ECO:0000313" key="3">
    <source>
        <dbReference type="Proteomes" id="UP000006316"/>
    </source>
</evidence>
<feature type="domain" description="YqgU-like 6-bladed beta-propeller" evidence="1">
    <location>
        <begin position="95"/>
        <end position="359"/>
    </location>
</feature>
<dbReference type="Pfam" id="PF21101">
    <property type="entry name" value="YqgU"/>
    <property type="match status" value="1"/>
</dbReference>
<proteinExistence type="predicted"/>
<accession>K6DZF0</accession>
<organism evidence="2 3">
    <name type="scientific">Neobacillus bataviensis LMG 21833</name>
    <dbReference type="NCBI Taxonomy" id="1117379"/>
    <lineage>
        <taxon>Bacteria</taxon>
        <taxon>Bacillati</taxon>
        <taxon>Bacillota</taxon>
        <taxon>Bacilli</taxon>
        <taxon>Bacillales</taxon>
        <taxon>Bacillaceae</taxon>
        <taxon>Neobacillus</taxon>
    </lineage>
</organism>
<comment type="caution">
    <text evidence="2">The sequence shown here is derived from an EMBL/GenBank/DDBJ whole genome shotgun (WGS) entry which is preliminary data.</text>
</comment>
<keyword evidence="3" id="KW-1185">Reference proteome</keyword>
<evidence type="ECO:0000313" key="2">
    <source>
        <dbReference type="EMBL" id="EKN66276.1"/>
    </source>
</evidence>
<gene>
    <name evidence="2" type="ORF">BABA_16697</name>
</gene>
<dbReference type="RefSeq" id="WP_007086335.1">
    <property type="nucleotide sequence ID" value="NZ_AJLS01000119.1"/>
</dbReference>